<gene>
    <name evidence="1" type="ORF">MKS88_004038</name>
</gene>
<evidence type="ECO:0000313" key="2">
    <source>
        <dbReference type="Proteomes" id="UP001056978"/>
    </source>
</evidence>
<accession>A0ACB9Y3U5</accession>
<evidence type="ECO:0000313" key="1">
    <source>
        <dbReference type="EMBL" id="KAI4836250.1"/>
    </source>
</evidence>
<protein>
    <submittedName>
        <fullName evidence="1">Uncharacterized protein</fullName>
    </submittedName>
</protein>
<sequence>MKFLRILLPSLSKKKSDFLTNNHMEHPMYYDKEIVKNIKIHEYNINKNVSISRKKERSKTIIEVHMEVLEEYKNEEWESNKVEFLEICLQEFSKEQYGISTNLTNDNIMVNAKNINDTVNQKIIWNKWIEKYRYLTEKLKKEDWFSNLKNEWKIEQAYLKISEDLKTTLSNENHKIPFIECQKDIWRQWISKKGKIIEQHLEHDWFNGLAKEFLNITDEYVDESLFNIKEMDEKKSYEELNKYIKIKLLKKLCILVLIMVLEDCKKEEHIEYRESYMDSSINEWITLEHSDRKSAITENTFLSKGNVLQNRENLDMHSYKNKDIPIQDLEDWIKKDDTDINSTDNENILENFY</sequence>
<dbReference type="EMBL" id="CM043780">
    <property type="protein sequence ID" value="KAI4836250.1"/>
    <property type="molecule type" value="Genomic_DNA"/>
</dbReference>
<reference evidence="1" key="1">
    <citation type="submission" date="2022-06" db="EMBL/GenBank/DDBJ databases">
        <title>The First Complete Genome of the Simian Malaria Parasite Plasmodium brasilianum.</title>
        <authorList>
            <person name="Bajic M."/>
            <person name="Ravishankar S."/>
        </authorList>
    </citation>
    <scope>NUCLEOTIDE SEQUENCE</scope>
    <source>
        <strain evidence="1">Bolivian I</strain>
    </source>
</reference>
<proteinExistence type="predicted"/>
<organism evidence="1 2">
    <name type="scientific">Plasmodium brasilianum</name>
    <dbReference type="NCBI Taxonomy" id="5824"/>
    <lineage>
        <taxon>Eukaryota</taxon>
        <taxon>Sar</taxon>
        <taxon>Alveolata</taxon>
        <taxon>Apicomplexa</taxon>
        <taxon>Aconoidasida</taxon>
        <taxon>Haemosporida</taxon>
        <taxon>Plasmodiidae</taxon>
        <taxon>Plasmodium</taxon>
        <taxon>Plasmodium (Plasmodium)</taxon>
    </lineage>
</organism>
<keyword evidence="2" id="KW-1185">Reference proteome</keyword>
<comment type="caution">
    <text evidence="1">The sequence shown here is derived from an EMBL/GenBank/DDBJ whole genome shotgun (WGS) entry which is preliminary data.</text>
</comment>
<dbReference type="Proteomes" id="UP001056978">
    <property type="component" value="Chromosome 12"/>
</dbReference>
<name>A0ACB9Y3U5_PLABR</name>